<protein>
    <submittedName>
        <fullName evidence="2">Uncharacterized protein</fullName>
    </submittedName>
</protein>
<proteinExistence type="predicted"/>
<dbReference type="OMA" id="VPWVPSH"/>
<dbReference type="PANTHER" id="PTHR35510:SF1">
    <property type="entry name" value="DBH-LIKE MONOOXYGENASE"/>
    <property type="match status" value="1"/>
</dbReference>
<name>A0A059CR21_EUCGR</name>
<dbReference type="PANTHER" id="PTHR35510">
    <property type="entry name" value="DBH-LIKE MONOOXYGENASE"/>
    <property type="match status" value="1"/>
</dbReference>
<gene>
    <name evidence="2" type="ORF">EUGRSUZ_C02188</name>
</gene>
<organism evidence="2">
    <name type="scientific">Eucalyptus grandis</name>
    <name type="common">Flooded gum</name>
    <dbReference type="NCBI Taxonomy" id="71139"/>
    <lineage>
        <taxon>Eukaryota</taxon>
        <taxon>Viridiplantae</taxon>
        <taxon>Streptophyta</taxon>
        <taxon>Embryophyta</taxon>
        <taxon>Tracheophyta</taxon>
        <taxon>Spermatophyta</taxon>
        <taxon>Magnoliopsida</taxon>
        <taxon>eudicotyledons</taxon>
        <taxon>Gunneridae</taxon>
        <taxon>Pentapetalae</taxon>
        <taxon>rosids</taxon>
        <taxon>malvids</taxon>
        <taxon>Myrtales</taxon>
        <taxon>Myrtaceae</taxon>
        <taxon>Myrtoideae</taxon>
        <taxon>Eucalypteae</taxon>
        <taxon>Eucalyptus</taxon>
    </lineage>
</organism>
<dbReference type="InParanoid" id="A0A059CR21"/>
<dbReference type="FunCoup" id="A0A059CR21">
    <property type="interactions" value="1285"/>
</dbReference>
<accession>A0A059CR21</accession>
<dbReference type="Gramene" id="KCW80822">
    <property type="protein sequence ID" value="KCW80822"/>
    <property type="gene ID" value="EUGRSUZ_C02188"/>
</dbReference>
<evidence type="ECO:0000256" key="1">
    <source>
        <dbReference type="SAM" id="MobiDB-lite"/>
    </source>
</evidence>
<dbReference type="AlphaFoldDB" id="A0A059CR21"/>
<sequence>MEAYAMARTKMKRKDLDQVSDDFSDFSLSSPARKIRRLDAELPPIMEDDEPEIAMPYLQNRSSGPVIEELPAESASSSASASASAAAAAAAAASASENEERAIVLFKPVHGRLLGGPSPSSFSVSVDPDFISGFKNQFYWSNEPAHEKLIEDETGDAETNKGGTNCMAVVPWIPSQFPSAPGIELLQPEGSEAMEAEEMADGTMEIEDATESYPVTQEQAHGYAGQSSSEGFQQWQQPHCMTPQPPQSVSTPLVWYR</sequence>
<feature type="region of interest" description="Disordered" evidence="1">
    <location>
        <begin position="236"/>
        <end position="257"/>
    </location>
</feature>
<reference evidence="2" key="1">
    <citation type="submission" date="2013-07" db="EMBL/GenBank/DDBJ databases">
        <title>The genome of Eucalyptus grandis.</title>
        <authorList>
            <person name="Schmutz J."/>
            <person name="Hayes R."/>
            <person name="Myburg A."/>
            <person name="Tuskan G."/>
            <person name="Grattapaglia D."/>
            <person name="Rokhsar D.S."/>
        </authorList>
    </citation>
    <scope>NUCLEOTIDE SEQUENCE</scope>
    <source>
        <tissue evidence="2">Leaf extractions</tissue>
    </source>
</reference>
<dbReference type="STRING" id="71139.A0A059CR21"/>
<dbReference type="EMBL" id="KK198755">
    <property type="protein sequence ID" value="KCW80822.1"/>
    <property type="molecule type" value="Genomic_DNA"/>
</dbReference>
<evidence type="ECO:0000313" key="2">
    <source>
        <dbReference type="EMBL" id="KCW80822.1"/>
    </source>
</evidence>